<keyword evidence="2" id="KW-1185">Reference proteome</keyword>
<dbReference type="PANTHER" id="PTHR33070">
    <property type="entry name" value="OS06G0725500 PROTEIN"/>
    <property type="match status" value="1"/>
</dbReference>
<dbReference type="KEGG" id="nau:109213908"/>
<proteinExistence type="predicted"/>
<evidence type="ECO:0000313" key="1">
    <source>
        <dbReference type="EMBL" id="OIT06771.1"/>
    </source>
</evidence>
<dbReference type="GO" id="GO:0048367">
    <property type="term" value="P:shoot system development"/>
    <property type="evidence" value="ECO:0007669"/>
    <property type="project" value="InterPro"/>
</dbReference>
<dbReference type="Gramene" id="OIT06771">
    <property type="protein sequence ID" value="OIT06771"/>
    <property type="gene ID" value="A4A49_37097"/>
</dbReference>
<dbReference type="Pfam" id="PF03087">
    <property type="entry name" value="BPS1"/>
    <property type="match status" value="1"/>
</dbReference>
<gene>
    <name evidence="1" type="ORF">A4A49_37097</name>
</gene>
<dbReference type="Proteomes" id="UP000187609">
    <property type="component" value="Unassembled WGS sequence"/>
</dbReference>
<dbReference type="STRING" id="49451.A0A1J6J7C8"/>
<dbReference type="InterPro" id="IPR004320">
    <property type="entry name" value="BPS1_pln"/>
</dbReference>
<accession>A0A1J6J7C8</accession>
<comment type="caution">
    <text evidence="1">The sequence shown here is derived from an EMBL/GenBank/DDBJ whole genome shotgun (WGS) entry which is preliminary data.</text>
</comment>
<sequence>MASLSSKSNHVRSISLPGRSHPTIQRVEEELNKLKSLEVSVAPTTVSNGLKGLEKLYKCIDNLLNLPQTLHALSQSLHAKWVEDLLDKSMRLLDLCGTARELVSQCKENVRDLQSSLRRRKGDSTTDDNITKFTSFSKKIKRDAKRLVLTLKQMDQDTTVSRLLDADQDTIAVIRALKEANAECISTFQMLLSFLCVPLLKPKPSKWSLLSRLVNKERIASLVLEENVSLETRLESFETYLVSFEDGLEATFRCLIRSRSSLLNVFSC</sequence>
<dbReference type="GO" id="GO:0048364">
    <property type="term" value="P:root development"/>
    <property type="evidence" value="ECO:0007669"/>
    <property type="project" value="InterPro"/>
</dbReference>
<protein>
    <submittedName>
        <fullName evidence="1">Uncharacterized protein</fullName>
    </submittedName>
</protein>
<dbReference type="EMBL" id="MJEQ01037184">
    <property type="protein sequence ID" value="OIT06771.1"/>
    <property type="molecule type" value="Genomic_DNA"/>
</dbReference>
<dbReference type="OrthoDB" id="1701699at2759"/>
<organism evidence="1 2">
    <name type="scientific">Nicotiana attenuata</name>
    <name type="common">Coyote tobacco</name>
    <dbReference type="NCBI Taxonomy" id="49451"/>
    <lineage>
        <taxon>Eukaryota</taxon>
        <taxon>Viridiplantae</taxon>
        <taxon>Streptophyta</taxon>
        <taxon>Embryophyta</taxon>
        <taxon>Tracheophyta</taxon>
        <taxon>Spermatophyta</taxon>
        <taxon>Magnoliopsida</taxon>
        <taxon>eudicotyledons</taxon>
        <taxon>Gunneridae</taxon>
        <taxon>Pentapetalae</taxon>
        <taxon>asterids</taxon>
        <taxon>lamiids</taxon>
        <taxon>Solanales</taxon>
        <taxon>Solanaceae</taxon>
        <taxon>Nicotianoideae</taxon>
        <taxon>Nicotianeae</taxon>
        <taxon>Nicotiana</taxon>
    </lineage>
</organism>
<dbReference type="AlphaFoldDB" id="A0A1J6J7C8"/>
<reference evidence="1" key="1">
    <citation type="submission" date="2016-11" db="EMBL/GenBank/DDBJ databases">
        <title>The genome of Nicotiana attenuata.</title>
        <authorList>
            <person name="Xu S."/>
            <person name="Brockmoeller T."/>
            <person name="Gaquerel E."/>
            <person name="Navarro A."/>
            <person name="Kuhl H."/>
            <person name="Gase K."/>
            <person name="Ling Z."/>
            <person name="Zhou W."/>
            <person name="Kreitzer C."/>
            <person name="Stanke M."/>
            <person name="Tang H."/>
            <person name="Lyons E."/>
            <person name="Pandey P."/>
            <person name="Pandey S.P."/>
            <person name="Timmermann B."/>
            <person name="Baldwin I.T."/>
        </authorList>
    </citation>
    <scope>NUCLEOTIDE SEQUENCE [LARGE SCALE GENOMIC DNA]</scope>
    <source>
        <strain evidence="1">UT</strain>
    </source>
</reference>
<dbReference type="PANTHER" id="PTHR33070:SF83">
    <property type="entry name" value="RX N-TERMINAL DOMAIN-CONTAINING PROTEIN"/>
    <property type="match status" value="1"/>
</dbReference>
<dbReference type="SMR" id="A0A1J6J7C8"/>
<dbReference type="OMA" id="KRVISCE"/>
<evidence type="ECO:0000313" key="2">
    <source>
        <dbReference type="Proteomes" id="UP000187609"/>
    </source>
</evidence>
<name>A0A1J6J7C8_NICAT</name>